<accession>A0A3G3JY08</accession>
<evidence type="ECO:0000256" key="3">
    <source>
        <dbReference type="ARBA" id="ARBA00022801"/>
    </source>
</evidence>
<keyword evidence="6 9" id="KW-0694">RNA-binding</keyword>
<dbReference type="EMBL" id="CP033433">
    <property type="protein sequence ID" value="AYQ73140.1"/>
    <property type="molecule type" value="Genomic_DNA"/>
</dbReference>
<protein>
    <recommendedName>
        <fullName evidence="9">DEAD-box ATP-dependent RNA helicase CshA</fullName>
        <ecNumber evidence="9">3.6.4.13</ecNumber>
    </recommendedName>
</protein>
<comment type="catalytic activity">
    <reaction evidence="8 9">
        <text>ATP + H2O = ADP + phosphate + H(+)</text>
        <dbReference type="Rhea" id="RHEA:13065"/>
        <dbReference type="ChEBI" id="CHEBI:15377"/>
        <dbReference type="ChEBI" id="CHEBI:15378"/>
        <dbReference type="ChEBI" id="CHEBI:30616"/>
        <dbReference type="ChEBI" id="CHEBI:43474"/>
        <dbReference type="ChEBI" id="CHEBI:456216"/>
        <dbReference type="EC" id="3.6.4.13"/>
    </reaction>
</comment>
<dbReference type="GO" id="GO:0016887">
    <property type="term" value="F:ATP hydrolysis activity"/>
    <property type="evidence" value="ECO:0007669"/>
    <property type="project" value="RHEA"/>
</dbReference>
<keyword evidence="5 9" id="KW-0067">ATP-binding</keyword>
<sequence>MSTFNEFGLDPDVIQAVSEMGFEEATPIQAKAIPVALEGRDMIGQAQTGTGKTAAFGIPLINKISASEDRIVALIMAPTRELAIQVAEEIEKLGRFKGLRSLAIYGGQDISRQIRSLRRRPQIIIGTPGRLLDHINRKTIRLDDVQTVVLDEADEMLDMGFMEDIQSILKLVPEERQTLLFSATMPTNIQRLAQQFLRNPEHISVIPKQVSAPLIQQFYIEVQERMKFDGLCRLLDMEPPELAIIFGRTKRRVAELSEALAKRGYASDGLHGDLSQNQRDAVMRKFRDGSIDVLVATDVAARGLDVSGVTHVINFDLPQDPESYVHRIGRTGRAGKEGTSWTFVTPREIDHLHFIEKITRHRISKKPLPTLSEAMEGKQKVVAERILETVKGTEDEVNPYKWVAMQLLEQYDSVQLLAAAMKLLTGDKKDVEVELTPEDPIRGKKRKFDGGRGGYGGGQGNRRYGQGGQGGGNYGGGGGYRGGQGRSGNYGGGSGGQQRKPYGGGGGSRPYREDGGYRDGGSRGGRPEPRKSNSEDYVNI</sequence>
<evidence type="ECO:0000256" key="7">
    <source>
        <dbReference type="ARBA" id="ARBA00023016"/>
    </source>
</evidence>
<dbReference type="InterPro" id="IPR050547">
    <property type="entry name" value="DEAD_box_RNA_helicases"/>
</dbReference>
<gene>
    <name evidence="9" type="primary">cshA</name>
    <name evidence="15" type="ORF">EAV92_11530</name>
</gene>
<dbReference type="PANTHER" id="PTHR47963:SF5">
    <property type="entry name" value="DEAD-BOX ATP-DEPENDENT RNA HELICASE CSHA"/>
    <property type="match status" value="1"/>
</dbReference>
<proteinExistence type="inferred from homology"/>
<evidence type="ECO:0000256" key="11">
    <source>
        <dbReference type="SAM" id="MobiDB-lite"/>
    </source>
</evidence>
<dbReference type="GO" id="GO:0005829">
    <property type="term" value="C:cytosol"/>
    <property type="evidence" value="ECO:0007669"/>
    <property type="project" value="TreeGrafter"/>
</dbReference>
<comment type="similarity">
    <text evidence="9">Belongs to the DEAD box helicase family. CshA subfamily.</text>
</comment>
<evidence type="ECO:0000256" key="9">
    <source>
        <dbReference type="HAMAP-Rule" id="MF_01493"/>
    </source>
</evidence>
<dbReference type="InterPro" id="IPR044742">
    <property type="entry name" value="DEAD/DEAH_RhlB"/>
</dbReference>
<dbReference type="InterPro" id="IPR014014">
    <property type="entry name" value="RNA_helicase_DEAD_Q_motif"/>
</dbReference>
<dbReference type="Gene3D" id="3.40.50.300">
    <property type="entry name" value="P-loop containing nucleotide triphosphate hydrolases"/>
    <property type="match status" value="2"/>
</dbReference>
<evidence type="ECO:0000259" key="14">
    <source>
        <dbReference type="PROSITE" id="PS51195"/>
    </source>
</evidence>
<dbReference type="InterPro" id="IPR014001">
    <property type="entry name" value="Helicase_ATP-bd"/>
</dbReference>
<dbReference type="GO" id="GO:0005840">
    <property type="term" value="C:ribosome"/>
    <property type="evidence" value="ECO:0007669"/>
    <property type="project" value="TreeGrafter"/>
</dbReference>
<dbReference type="KEGG" id="coh:EAV92_11530"/>
<dbReference type="SMART" id="SM00487">
    <property type="entry name" value="DEXDc"/>
    <property type="match status" value="1"/>
</dbReference>
<evidence type="ECO:0000256" key="6">
    <source>
        <dbReference type="ARBA" id="ARBA00022884"/>
    </source>
</evidence>
<feature type="domain" description="Helicase C-terminal" evidence="13">
    <location>
        <begin position="214"/>
        <end position="376"/>
    </location>
</feature>
<dbReference type="Pfam" id="PF00270">
    <property type="entry name" value="DEAD"/>
    <property type="match status" value="1"/>
</dbReference>
<evidence type="ECO:0000313" key="15">
    <source>
        <dbReference type="EMBL" id="AYQ73140.1"/>
    </source>
</evidence>
<feature type="compositionally biased region" description="Gly residues" evidence="11">
    <location>
        <begin position="451"/>
        <end position="508"/>
    </location>
</feature>
<dbReference type="CDD" id="cd00268">
    <property type="entry name" value="DEADc"/>
    <property type="match status" value="1"/>
</dbReference>
<dbReference type="CDD" id="cd18787">
    <property type="entry name" value="SF2_C_DEAD"/>
    <property type="match status" value="1"/>
</dbReference>
<dbReference type="SUPFAM" id="SSF52540">
    <property type="entry name" value="P-loop containing nucleoside triphosphate hydrolases"/>
    <property type="match status" value="1"/>
</dbReference>
<feature type="domain" description="Helicase ATP-binding" evidence="12">
    <location>
        <begin position="33"/>
        <end position="203"/>
    </location>
</feature>
<evidence type="ECO:0000259" key="12">
    <source>
        <dbReference type="PROSITE" id="PS51192"/>
    </source>
</evidence>
<keyword evidence="3 9" id="KW-0378">Hydrolase</keyword>
<dbReference type="GO" id="GO:0009409">
    <property type="term" value="P:response to cold"/>
    <property type="evidence" value="ECO:0007669"/>
    <property type="project" value="TreeGrafter"/>
</dbReference>
<feature type="region of interest" description="Disordered" evidence="11">
    <location>
        <begin position="435"/>
        <end position="540"/>
    </location>
</feature>
<dbReference type="PROSITE" id="PS51195">
    <property type="entry name" value="Q_MOTIF"/>
    <property type="match status" value="1"/>
</dbReference>
<keyword evidence="2 9" id="KW-0547">Nucleotide-binding</keyword>
<evidence type="ECO:0000256" key="5">
    <source>
        <dbReference type="ARBA" id="ARBA00022840"/>
    </source>
</evidence>
<dbReference type="InterPro" id="IPR030880">
    <property type="entry name" value="DEAD_helicase_CshA"/>
</dbReference>
<dbReference type="RefSeq" id="WP_123041222.1">
    <property type="nucleotide sequence ID" value="NZ_CP033433.1"/>
</dbReference>
<dbReference type="HAMAP" id="MF_01493">
    <property type="entry name" value="DEAD_helicase_CshA"/>
    <property type="match status" value="1"/>
</dbReference>
<reference evidence="15 16" key="1">
    <citation type="submission" date="2018-10" db="EMBL/GenBank/DDBJ databases">
        <title>Genome Sequence of Cohnella sp.</title>
        <authorList>
            <person name="Srinivasan S."/>
            <person name="Kim M.K."/>
        </authorList>
    </citation>
    <scope>NUCLEOTIDE SEQUENCE [LARGE SCALE GENOMIC DNA]</scope>
    <source>
        <strain evidence="15 16">18JY8-7</strain>
    </source>
</reference>
<dbReference type="GO" id="GO:0033592">
    <property type="term" value="F:RNA strand annealing activity"/>
    <property type="evidence" value="ECO:0007669"/>
    <property type="project" value="TreeGrafter"/>
</dbReference>
<evidence type="ECO:0000256" key="8">
    <source>
        <dbReference type="ARBA" id="ARBA00047984"/>
    </source>
</evidence>
<feature type="compositionally biased region" description="Basic and acidic residues" evidence="11">
    <location>
        <begin position="510"/>
        <end position="534"/>
    </location>
</feature>
<dbReference type="Proteomes" id="UP000269097">
    <property type="component" value="Chromosome"/>
</dbReference>
<dbReference type="GO" id="GO:0006401">
    <property type="term" value="P:RNA catabolic process"/>
    <property type="evidence" value="ECO:0007669"/>
    <property type="project" value="UniProtKB-UniRule"/>
</dbReference>
<evidence type="ECO:0000256" key="2">
    <source>
        <dbReference type="ARBA" id="ARBA00022741"/>
    </source>
</evidence>
<comment type="subcellular location">
    <subcellularLocation>
        <location evidence="9">Cytoplasm</location>
    </subcellularLocation>
</comment>
<dbReference type="Pfam" id="PF00271">
    <property type="entry name" value="Helicase_C"/>
    <property type="match status" value="1"/>
</dbReference>
<keyword evidence="7 9" id="KW-0346">Stress response</keyword>
<evidence type="ECO:0000313" key="16">
    <source>
        <dbReference type="Proteomes" id="UP000269097"/>
    </source>
</evidence>
<dbReference type="PROSITE" id="PS51194">
    <property type="entry name" value="HELICASE_CTER"/>
    <property type="match status" value="1"/>
</dbReference>
<feature type="short sequence motif" description="Q motif" evidence="10">
    <location>
        <begin position="2"/>
        <end position="30"/>
    </location>
</feature>
<dbReference type="SMART" id="SM00490">
    <property type="entry name" value="HELICc"/>
    <property type="match status" value="1"/>
</dbReference>
<evidence type="ECO:0000256" key="4">
    <source>
        <dbReference type="ARBA" id="ARBA00022806"/>
    </source>
</evidence>
<keyword evidence="4 9" id="KW-0347">Helicase</keyword>
<organism evidence="15 16">
    <name type="scientific">Cohnella candidum</name>
    <dbReference type="NCBI Taxonomy" id="2674991"/>
    <lineage>
        <taxon>Bacteria</taxon>
        <taxon>Bacillati</taxon>
        <taxon>Bacillota</taxon>
        <taxon>Bacilli</taxon>
        <taxon>Bacillales</taxon>
        <taxon>Paenibacillaceae</taxon>
        <taxon>Cohnella</taxon>
    </lineage>
</organism>
<keyword evidence="16" id="KW-1185">Reference proteome</keyword>
<feature type="domain" description="DEAD-box RNA helicase Q" evidence="14">
    <location>
        <begin position="2"/>
        <end position="30"/>
    </location>
</feature>
<name>A0A3G3JY08_9BACL</name>
<dbReference type="PROSITE" id="PS51192">
    <property type="entry name" value="HELICASE_ATP_BIND_1"/>
    <property type="match status" value="1"/>
</dbReference>
<dbReference type="InterPro" id="IPR000629">
    <property type="entry name" value="RNA-helicase_DEAD-box_CS"/>
</dbReference>
<dbReference type="GO" id="GO:0003724">
    <property type="term" value="F:RNA helicase activity"/>
    <property type="evidence" value="ECO:0007669"/>
    <property type="project" value="UniProtKB-UniRule"/>
</dbReference>
<evidence type="ECO:0000256" key="1">
    <source>
        <dbReference type="ARBA" id="ARBA00022490"/>
    </source>
</evidence>
<dbReference type="InterPro" id="IPR027417">
    <property type="entry name" value="P-loop_NTPase"/>
</dbReference>
<evidence type="ECO:0000256" key="10">
    <source>
        <dbReference type="PROSITE-ProRule" id="PRU00552"/>
    </source>
</evidence>
<dbReference type="InterPro" id="IPR011545">
    <property type="entry name" value="DEAD/DEAH_box_helicase_dom"/>
</dbReference>
<comment type="function">
    <text evidence="9">DEAD-box RNA helicase possibly involved in RNA degradation. Unwinds dsRNA in both 5'- and 3'-directions, has RNA-dependent ATPase activity.</text>
</comment>
<dbReference type="AlphaFoldDB" id="A0A3G3JY08"/>
<dbReference type="PANTHER" id="PTHR47963">
    <property type="entry name" value="DEAD-BOX ATP-DEPENDENT RNA HELICASE 47, MITOCHONDRIAL"/>
    <property type="match status" value="1"/>
</dbReference>
<dbReference type="PROSITE" id="PS00039">
    <property type="entry name" value="DEAD_ATP_HELICASE"/>
    <property type="match status" value="1"/>
</dbReference>
<dbReference type="InterPro" id="IPR001650">
    <property type="entry name" value="Helicase_C-like"/>
</dbReference>
<evidence type="ECO:0000259" key="13">
    <source>
        <dbReference type="PROSITE" id="PS51194"/>
    </source>
</evidence>
<comment type="subunit">
    <text evidence="9">Oligomerizes, may be a member of the RNA degradosome.</text>
</comment>
<dbReference type="EC" id="3.6.4.13" evidence="9"/>
<keyword evidence="1 9" id="KW-0963">Cytoplasm</keyword>
<dbReference type="GO" id="GO:0005524">
    <property type="term" value="F:ATP binding"/>
    <property type="evidence" value="ECO:0007669"/>
    <property type="project" value="UniProtKB-UniRule"/>
</dbReference>
<dbReference type="FunFam" id="3.40.50.300:FF:000108">
    <property type="entry name" value="ATP-dependent RNA helicase RhlE"/>
    <property type="match status" value="1"/>
</dbReference>